<dbReference type="InterPro" id="IPR048401">
    <property type="entry name" value="SLS1_C"/>
</dbReference>
<dbReference type="EMBL" id="PEDP01000896">
    <property type="protein sequence ID" value="POS84707.1"/>
    <property type="molecule type" value="Genomic_DNA"/>
</dbReference>
<gene>
    <name evidence="4" type="ORF">EPUL_004115</name>
</gene>
<organism evidence="4 5">
    <name type="scientific">Erysiphe pulchra</name>
    <dbReference type="NCBI Taxonomy" id="225359"/>
    <lineage>
        <taxon>Eukaryota</taxon>
        <taxon>Fungi</taxon>
        <taxon>Dikarya</taxon>
        <taxon>Ascomycota</taxon>
        <taxon>Pezizomycotina</taxon>
        <taxon>Leotiomycetes</taxon>
        <taxon>Erysiphales</taxon>
        <taxon>Erysiphaceae</taxon>
        <taxon>Erysiphe</taxon>
    </lineage>
</organism>
<reference evidence="4 5" key="1">
    <citation type="submission" date="2017-10" db="EMBL/GenBank/DDBJ databases">
        <title>Development of genomic resources for the powdery mildew, Erysiphe pulchra.</title>
        <authorList>
            <person name="Wadl P.A."/>
            <person name="Mack B.M."/>
            <person name="Moore G."/>
            <person name="Beltz S.B."/>
        </authorList>
    </citation>
    <scope>NUCLEOTIDE SEQUENCE [LARGE SCALE GENOMIC DNA]</scope>
    <source>
        <strain evidence="4">Cflorida</strain>
    </source>
</reference>
<evidence type="ECO:0000259" key="2">
    <source>
        <dbReference type="Pfam" id="PF20776"/>
    </source>
</evidence>
<evidence type="ECO:0000259" key="1">
    <source>
        <dbReference type="Pfam" id="PF14611"/>
    </source>
</evidence>
<dbReference type="Proteomes" id="UP000237438">
    <property type="component" value="Unassembled WGS sequence"/>
</dbReference>
<dbReference type="STRING" id="225359.A0A2S4PRP2"/>
<feature type="domain" description="SLS1 C-terminal" evidence="3">
    <location>
        <begin position="444"/>
        <end position="785"/>
    </location>
</feature>
<dbReference type="Pfam" id="PF20776">
    <property type="entry name" value="SLS1_N"/>
    <property type="match status" value="1"/>
</dbReference>
<evidence type="ECO:0000313" key="4">
    <source>
        <dbReference type="EMBL" id="POS84707.1"/>
    </source>
</evidence>
<dbReference type="OrthoDB" id="5392646at2759"/>
<proteinExistence type="predicted"/>
<keyword evidence="5" id="KW-1185">Reference proteome</keyword>
<dbReference type="AlphaFoldDB" id="A0A2S4PRP2"/>
<protein>
    <submittedName>
        <fullName evidence="4">Uncharacterized protein</fullName>
    </submittedName>
</protein>
<dbReference type="Pfam" id="PF14611">
    <property type="entry name" value="KH_SLS1_1"/>
    <property type="match status" value="1"/>
</dbReference>
<feature type="domain" description="SLS1 N-terminal" evidence="2">
    <location>
        <begin position="139"/>
        <end position="256"/>
    </location>
</feature>
<name>A0A2S4PRP2_9PEZI</name>
<comment type="caution">
    <text evidence="4">The sequence shown here is derived from an EMBL/GenBank/DDBJ whole genome shotgun (WGS) entry which is preliminary data.</text>
</comment>
<evidence type="ECO:0000259" key="3">
    <source>
        <dbReference type="Pfam" id="PF20778"/>
    </source>
</evidence>
<dbReference type="InterPro" id="IPR032741">
    <property type="entry name" value="Sls1_KH-1"/>
</dbReference>
<dbReference type="InterPro" id="IPR048400">
    <property type="entry name" value="SLS1_N"/>
</dbReference>
<evidence type="ECO:0000313" key="5">
    <source>
        <dbReference type="Proteomes" id="UP000237438"/>
    </source>
</evidence>
<dbReference type="Pfam" id="PF20778">
    <property type="entry name" value="SLS1_C"/>
    <property type="match status" value="1"/>
</dbReference>
<feature type="domain" description="SLS1 first KH" evidence="1">
    <location>
        <begin position="263"/>
        <end position="333"/>
    </location>
</feature>
<sequence>MITNRSTKLHICLRCQRVLENGRSPLLSLFISNGSLKVPKNRHKSTVTRSPTEYNPNDDRALEFQKHSDRDKVLFRNKLGKKFESVEQIKGKDGKTANIIVLRDSILSTYRSKPKHAAPKDAPPIDILGQLGHEASFANTKEVITNIDGLRPEEEQLDSWLEFNQLVDELANGFTTVQLEQYFDMFCRKTDNENLSENTPHNCTNLILSVTPWRPDISASQKYFDNDPYRGFLFESRTMKQRLAISLIRECWNVELLPVIEGVGQFEIKIRADILEILLSGKPLPLQSFYDNVLTIDGEGLEVFWSRNVIRITTTKARKYRIVQEIVKLVKRVKILNVSLGDLMSVFDVQHKNLQEDENWIRKIFHDQTLAELKRLTGVIIRRENNRQISLGALVNDTTFLEDPVDAARRLLLTARPSNYVNENSLASADKSLAAPLSYCQIDGLNWWCKTRSWYRWTNPILKEEQLSREVPTGESSSINFLYEKNKHKNGMVIKLPSKSQISEKSTSETKWSTEYLTSTFATVGAIIHTDLDPKLQGPPLMNSKFEDSITEFSSHVPNISRLLSSAKFKKTRGYDEKAILRFLPNPYLRSKGKNRKRKSASSKVLSSMPPVEFHCSISKEKIAHFAYADAIIHQNYTDIMLPQETVDLRFHQRTTSRLVDEKLPAIADFFQQSTLNLNPNGNINILPSIVLPIPSHLCTSMSRNPSIMSLSDTNRKLKKCDHKTKDVEYLFSGFEMRRKLIFMYDSWHLEYTYIDAGKSGGARGELSLRPIKNKKGVGDQEFIDFGLELACRLTSLSTPDLTRLPKISKIDVIRIKKYYPADESKSNYPRTFLYTPRRISSDVITDENAITEDASAGLLPDYEEVVKFDDELDEPDNVVFNEDPDQI</sequence>
<accession>A0A2S4PRP2</accession>